<dbReference type="EMBL" id="JBBEGM010000001">
    <property type="protein sequence ID" value="MEJ2860730.1"/>
    <property type="molecule type" value="Genomic_DNA"/>
</dbReference>
<evidence type="ECO:0000313" key="3">
    <source>
        <dbReference type="Proteomes" id="UP001369736"/>
    </source>
</evidence>
<keyword evidence="3" id="KW-1185">Reference proteome</keyword>
<organism evidence="2 3">
    <name type="scientific">Actinomycetospora flava</name>
    <dbReference type="NCBI Taxonomy" id="3129232"/>
    <lineage>
        <taxon>Bacteria</taxon>
        <taxon>Bacillati</taxon>
        <taxon>Actinomycetota</taxon>
        <taxon>Actinomycetes</taxon>
        <taxon>Pseudonocardiales</taxon>
        <taxon>Pseudonocardiaceae</taxon>
        <taxon>Actinomycetospora</taxon>
    </lineage>
</organism>
<dbReference type="RefSeq" id="WP_337700558.1">
    <property type="nucleotide sequence ID" value="NZ_JBBEGM010000001.1"/>
</dbReference>
<sequence>MDLQLTGKRVLVTGASRGIGLAIVRAFRDEGASVVAAARRSTPELDATGAEFVAADLATPHGPQELVDAALAADPRLDVLVNNVGGGDRVGNLVFGETTDEEWHEALELNLMAPVRITRAALPALRASRGAVVSVSSDSALTPRQGAVGTPIAYPTAKAALNATMKALSVEEGAQGVRVNTISPGATRTSLWDGEVGAAFAAAAGVSREDLLAALPAQAGLITGRWITPEEIAASVVFLASPLSASTIGANVLVDAGAKRAL</sequence>
<evidence type="ECO:0000256" key="1">
    <source>
        <dbReference type="ARBA" id="ARBA00006484"/>
    </source>
</evidence>
<dbReference type="PANTHER" id="PTHR42760:SF135">
    <property type="entry name" value="BLL7886 PROTEIN"/>
    <property type="match status" value="1"/>
</dbReference>
<dbReference type="CDD" id="cd05233">
    <property type="entry name" value="SDR_c"/>
    <property type="match status" value="1"/>
</dbReference>
<protein>
    <submittedName>
        <fullName evidence="2">SDR family oxidoreductase</fullName>
    </submittedName>
</protein>
<dbReference type="PANTHER" id="PTHR42760">
    <property type="entry name" value="SHORT-CHAIN DEHYDROGENASES/REDUCTASES FAMILY MEMBER"/>
    <property type="match status" value="1"/>
</dbReference>
<dbReference type="InterPro" id="IPR002347">
    <property type="entry name" value="SDR_fam"/>
</dbReference>
<proteinExistence type="inferred from homology"/>
<reference evidence="2 3" key="1">
    <citation type="submission" date="2024-03" db="EMBL/GenBank/DDBJ databases">
        <title>Actinomycetospora sp. OC33-EN07, a novel actinomycete isolated from wild orchid (Aerides multiflora).</title>
        <authorList>
            <person name="Suriyachadkun C."/>
        </authorList>
    </citation>
    <scope>NUCLEOTIDE SEQUENCE [LARGE SCALE GENOMIC DNA]</scope>
    <source>
        <strain evidence="2 3">OC33-EN07</strain>
    </source>
</reference>
<comment type="caution">
    <text evidence="2">The sequence shown here is derived from an EMBL/GenBank/DDBJ whole genome shotgun (WGS) entry which is preliminary data.</text>
</comment>
<gene>
    <name evidence="2" type="ORF">WCD58_06160</name>
</gene>
<comment type="similarity">
    <text evidence="1">Belongs to the short-chain dehydrogenases/reductases (SDR) family.</text>
</comment>
<evidence type="ECO:0000313" key="2">
    <source>
        <dbReference type="EMBL" id="MEJ2860730.1"/>
    </source>
</evidence>
<name>A0ABU8M1I6_9PSEU</name>
<dbReference type="SUPFAM" id="SSF51735">
    <property type="entry name" value="NAD(P)-binding Rossmann-fold domains"/>
    <property type="match status" value="1"/>
</dbReference>
<accession>A0ABU8M1I6</accession>
<dbReference type="InterPro" id="IPR036291">
    <property type="entry name" value="NAD(P)-bd_dom_sf"/>
</dbReference>
<dbReference type="Pfam" id="PF13561">
    <property type="entry name" value="adh_short_C2"/>
    <property type="match status" value="1"/>
</dbReference>
<dbReference type="Proteomes" id="UP001369736">
    <property type="component" value="Unassembled WGS sequence"/>
</dbReference>
<dbReference type="PRINTS" id="PR00081">
    <property type="entry name" value="GDHRDH"/>
</dbReference>
<dbReference type="Gene3D" id="3.40.50.720">
    <property type="entry name" value="NAD(P)-binding Rossmann-like Domain"/>
    <property type="match status" value="1"/>
</dbReference>